<dbReference type="Gene3D" id="1.20.1260.20">
    <property type="entry name" value="PPE superfamily"/>
    <property type="match status" value="1"/>
</dbReference>
<protein>
    <recommendedName>
        <fullName evidence="4">PPE domain-containing protein</fullName>
    </recommendedName>
</protein>
<dbReference type="InterPro" id="IPR038332">
    <property type="entry name" value="PPE_sf"/>
</dbReference>
<evidence type="ECO:0000313" key="2">
    <source>
        <dbReference type="EMBL" id="RFS44006.1"/>
    </source>
</evidence>
<comment type="caution">
    <text evidence="2">The sequence shown here is derived from an EMBL/GenBank/DDBJ whole genome shotgun (WGS) entry which is preliminary data.</text>
</comment>
<feature type="region of interest" description="Disordered" evidence="1">
    <location>
        <begin position="170"/>
        <end position="201"/>
    </location>
</feature>
<feature type="compositionally biased region" description="Pro residues" evidence="1">
    <location>
        <begin position="242"/>
        <end position="253"/>
    </location>
</feature>
<evidence type="ECO:0008006" key="4">
    <source>
        <dbReference type="Google" id="ProtNLM"/>
    </source>
</evidence>
<organism evidence="2 3">
    <name type="scientific">Micromonospora craniellae</name>
    <dbReference type="NCBI Taxonomy" id="2294034"/>
    <lineage>
        <taxon>Bacteria</taxon>
        <taxon>Bacillati</taxon>
        <taxon>Actinomycetota</taxon>
        <taxon>Actinomycetes</taxon>
        <taxon>Micromonosporales</taxon>
        <taxon>Micromonosporaceae</taxon>
        <taxon>Micromonospora</taxon>
    </lineage>
</organism>
<feature type="compositionally biased region" description="Gly residues" evidence="1">
    <location>
        <begin position="335"/>
        <end position="362"/>
    </location>
</feature>
<feature type="compositionally biased region" description="Basic and acidic residues" evidence="1">
    <location>
        <begin position="395"/>
        <end position="410"/>
    </location>
</feature>
<feature type="region of interest" description="Disordered" evidence="1">
    <location>
        <begin position="239"/>
        <end position="438"/>
    </location>
</feature>
<sequence length="438" mass="46039">MNVADMWACLQDHDPDNHWRHVAGWRKISELADQHLHRLRTYRQRLAPAWPPETNEAARAYLAELDDLIAQVQRTHDAASANQSALAAATQALTSTRTELKKIHDEYADKLQRKRGWEQTAADPKAVAGSRTSQPPVTDADLEQLNVKARGIMYGLSSDLQQAQVTLRQPPPAIRRQPARDQTTSEVQVGDGTPLPVIPPIVPVPARLSNTPGTIRQARLSQSAVTPTGINLGPVLGNANPAPTPANPMPPSTTPAAAPGINVQSMPSASFVTRHLASEQRHIQPGQAKQPEAGRPSSTPRLMPPGGIIGGPPLSGIGQTAAGTGQPRTVNPIGGVIGGGAAGTAPTGGAGSRPGSGRGLGTGHAFPPFGGSPHSGVSIARGSHGSPERSGQPDSEPKQPRRWDPEHPWEIDQGVSPVVRPPDDDGPIDPGPAIGLNR</sequence>
<dbReference type="EMBL" id="QVFU01000039">
    <property type="protein sequence ID" value="RFS44006.1"/>
    <property type="molecule type" value="Genomic_DNA"/>
</dbReference>
<reference evidence="2 3" key="1">
    <citation type="submission" date="2018-08" db="EMBL/GenBank/DDBJ databases">
        <title>Verrucosispora craniellae sp. nov., isolated from a marine sponge in the South China Sea.</title>
        <authorList>
            <person name="Li L."/>
            <person name="Lin H.W."/>
        </authorList>
    </citation>
    <scope>NUCLEOTIDE SEQUENCE [LARGE SCALE GENOMIC DNA]</scope>
    <source>
        <strain evidence="2 3">LHW63014</strain>
    </source>
</reference>
<accession>A0A372FTV7</accession>
<feature type="region of interest" description="Disordered" evidence="1">
    <location>
        <begin position="114"/>
        <end position="137"/>
    </location>
</feature>
<evidence type="ECO:0000313" key="3">
    <source>
        <dbReference type="Proteomes" id="UP000262621"/>
    </source>
</evidence>
<proteinExistence type="predicted"/>
<name>A0A372FTV7_9ACTN</name>
<keyword evidence="3" id="KW-1185">Reference proteome</keyword>
<evidence type="ECO:0000256" key="1">
    <source>
        <dbReference type="SAM" id="MobiDB-lite"/>
    </source>
</evidence>
<dbReference type="AlphaFoldDB" id="A0A372FTV7"/>
<gene>
    <name evidence="2" type="ORF">D0Q02_24830</name>
</gene>
<dbReference type="Proteomes" id="UP000262621">
    <property type="component" value="Unassembled WGS sequence"/>
</dbReference>
<feature type="compositionally biased region" description="Polar residues" evidence="1">
    <location>
        <begin position="262"/>
        <end position="271"/>
    </location>
</feature>